<evidence type="ECO:0000313" key="2">
    <source>
        <dbReference type="EMBL" id="TWF44603.1"/>
    </source>
</evidence>
<dbReference type="InterPro" id="IPR011990">
    <property type="entry name" value="TPR-like_helical_dom_sf"/>
</dbReference>
<evidence type="ECO:0000256" key="1">
    <source>
        <dbReference type="PROSITE-ProRule" id="PRU00339"/>
    </source>
</evidence>
<reference evidence="2 3" key="1">
    <citation type="submission" date="2019-06" db="EMBL/GenBank/DDBJ databases">
        <title>Sorghum-associated microbial communities from plants grown in Nebraska, USA.</title>
        <authorList>
            <person name="Schachtman D."/>
        </authorList>
    </citation>
    <scope>NUCLEOTIDE SEQUENCE [LARGE SCALE GENOMIC DNA]</scope>
    <source>
        <strain evidence="2 3">1209</strain>
    </source>
</reference>
<sequence length="376" mass="42387">MRIASLLALSVLLASCGNTGKKTDQTAKLSLASLYNADSVKWVAANSPEKNNAAEKEFLKAIDEFRNKKNAAGSIDKFTKSILLQPQAKTYYELGNALMETHQLADAIQAFNMAELLDYKPISKLLYNKACAYSLSKKTDSCRYYLIAAIEFGYNNMNNAMKDPDLKYFREEDYSAQSQILTAFSGSGEPGKLEWNLFAKQFKQLPMPLTIDKAYAKELGKNFISYDFELYVAEMRDSKFSRDVGSSFFYVGTVKKVDAFKTLIYAVNDEISEEGSTEDANHAYYFMASYDNSGKLIDKLLVAGQPNFDAPYRVVTIASNTDFELTDYKVEYEKDPAKEGFINNPEKSRTEIKKANYYITEDGHFAPKTQQLALSR</sequence>
<proteinExistence type="predicted"/>
<dbReference type="AlphaFoldDB" id="A0A561Q2K9"/>
<accession>A0A561Q2K9</accession>
<organism evidence="2 3">
    <name type="scientific">Chitinophaga polysaccharea</name>
    <dbReference type="NCBI Taxonomy" id="1293035"/>
    <lineage>
        <taxon>Bacteria</taxon>
        <taxon>Pseudomonadati</taxon>
        <taxon>Bacteroidota</taxon>
        <taxon>Chitinophagia</taxon>
        <taxon>Chitinophagales</taxon>
        <taxon>Chitinophagaceae</taxon>
        <taxon>Chitinophaga</taxon>
    </lineage>
</organism>
<keyword evidence="1" id="KW-0802">TPR repeat</keyword>
<protein>
    <recommendedName>
        <fullName evidence="4">Tetratricopeptide repeat protein</fullName>
    </recommendedName>
</protein>
<dbReference type="OrthoDB" id="642461at2"/>
<evidence type="ECO:0008006" key="4">
    <source>
        <dbReference type="Google" id="ProtNLM"/>
    </source>
</evidence>
<dbReference type="SUPFAM" id="SSF48452">
    <property type="entry name" value="TPR-like"/>
    <property type="match status" value="1"/>
</dbReference>
<dbReference type="SMART" id="SM00028">
    <property type="entry name" value="TPR"/>
    <property type="match status" value="2"/>
</dbReference>
<name>A0A561Q2K9_9BACT</name>
<dbReference type="NCBIfam" id="NF047558">
    <property type="entry name" value="TPR_END_plus"/>
    <property type="match status" value="1"/>
</dbReference>
<dbReference type="EMBL" id="VIWO01000001">
    <property type="protein sequence ID" value="TWF44603.1"/>
    <property type="molecule type" value="Genomic_DNA"/>
</dbReference>
<dbReference type="PROSITE" id="PS51257">
    <property type="entry name" value="PROKAR_LIPOPROTEIN"/>
    <property type="match status" value="1"/>
</dbReference>
<feature type="repeat" description="TPR" evidence="1">
    <location>
        <begin position="88"/>
        <end position="121"/>
    </location>
</feature>
<dbReference type="PROSITE" id="PS50005">
    <property type="entry name" value="TPR"/>
    <property type="match status" value="1"/>
</dbReference>
<evidence type="ECO:0000313" key="3">
    <source>
        <dbReference type="Proteomes" id="UP000320811"/>
    </source>
</evidence>
<dbReference type="Gene3D" id="1.25.40.10">
    <property type="entry name" value="Tetratricopeptide repeat domain"/>
    <property type="match status" value="1"/>
</dbReference>
<gene>
    <name evidence="2" type="ORF">FHW36_101523</name>
</gene>
<dbReference type="Proteomes" id="UP000320811">
    <property type="component" value="Unassembled WGS sequence"/>
</dbReference>
<dbReference type="RefSeq" id="WP_145661764.1">
    <property type="nucleotide sequence ID" value="NZ_VIWO01000001.1"/>
</dbReference>
<keyword evidence="3" id="KW-1185">Reference proteome</keyword>
<comment type="caution">
    <text evidence="2">The sequence shown here is derived from an EMBL/GenBank/DDBJ whole genome shotgun (WGS) entry which is preliminary data.</text>
</comment>
<dbReference type="InterPro" id="IPR019734">
    <property type="entry name" value="TPR_rpt"/>
</dbReference>